<dbReference type="EMBL" id="JAFCMP010000511">
    <property type="protein sequence ID" value="KAG5178890.1"/>
    <property type="molecule type" value="Genomic_DNA"/>
</dbReference>
<keyword evidence="2" id="KW-1185">Reference proteome</keyword>
<organism evidence="1 2">
    <name type="scientific">Tribonema minus</name>
    <dbReference type="NCBI Taxonomy" id="303371"/>
    <lineage>
        <taxon>Eukaryota</taxon>
        <taxon>Sar</taxon>
        <taxon>Stramenopiles</taxon>
        <taxon>Ochrophyta</taxon>
        <taxon>PX clade</taxon>
        <taxon>Xanthophyceae</taxon>
        <taxon>Tribonematales</taxon>
        <taxon>Tribonemataceae</taxon>
        <taxon>Tribonema</taxon>
    </lineage>
</organism>
<accession>A0A835YP79</accession>
<proteinExistence type="predicted"/>
<gene>
    <name evidence="1" type="ORF">JKP88DRAFT_224937</name>
</gene>
<dbReference type="Proteomes" id="UP000664859">
    <property type="component" value="Unassembled WGS sequence"/>
</dbReference>
<dbReference type="AlphaFoldDB" id="A0A835YP79"/>
<evidence type="ECO:0000313" key="1">
    <source>
        <dbReference type="EMBL" id="KAG5178890.1"/>
    </source>
</evidence>
<evidence type="ECO:0000313" key="2">
    <source>
        <dbReference type="Proteomes" id="UP000664859"/>
    </source>
</evidence>
<sequence>MRRWLFSAAAAVAVQLVVYFVVVSAVAAADAVFLCVERCCEHGLLVVTVAAVPLFAGLRFRV</sequence>
<protein>
    <submittedName>
        <fullName evidence="1">Uncharacterized protein</fullName>
    </submittedName>
</protein>
<name>A0A835YP79_9STRA</name>
<reference evidence="1" key="1">
    <citation type="submission" date="2021-02" db="EMBL/GenBank/DDBJ databases">
        <title>First Annotated Genome of the Yellow-green Alga Tribonema minus.</title>
        <authorList>
            <person name="Mahan K.M."/>
        </authorList>
    </citation>
    <scope>NUCLEOTIDE SEQUENCE</scope>
    <source>
        <strain evidence="1">UTEX B ZZ1240</strain>
    </source>
</reference>
<comment type="caution">
    <text evidence="1">The sequence shown here is derived from an EMBL/GenBank/DDBJ whole genome shotgun (WGS) entry which is preliminary data.</text>
</comment>